<dbReference type="WBParaSite" id="OFLC_0000702101-mRNA-1">
    <property type="protein sequence ID" value="OFLC_0000702101-mRNA-1"/>
    <property type="gene ID" value="OFLC_0000702101"/>
</dbReference>
<keyword evidence="2" id="KW-1185">Reference proteome</keyword>
<sequence length="83" mass="9164">MVEEYKIGVHGGIPGLLRVGRDSVYNQKFAPDVLQFDEGVEKKSAPGVDIPGVLRFGKRIEEVPGAVPFEKQTKPGVLRFGRR</sequence>
<accession>A0A183HHR0</accession>
<evidence type="ECO:0000313" key="2">
    <source>
        <dbReference type="Proteomes" id="UP000242913"/>
    </source>
</evidence>
<name>A0A183HHR0_9BILA</name>
<proteinExistence type="predicted"/>
<evidence type="ECO:0000313" key="1">
    <source>
        <dbReference type="EMBL" id="OZC06829.1"/>
    </source>
</evidence>
<dbReference type="AlphaFoldDB" id="A0A183HHR0"/>
<dbReference type="OrthoDB" id="5773473at2759"/>
<reference evidence="3" key="2">
    <citation type="submission" date="2016-06" db="UniProtKB">
        <authorList>
            <consortium name="WormBaseParasite"/>
        </authorList>
    </citation>
    <scope>IDENTIFICATION</scope>
</reference>
<dbReference type="EMBL" id="KZ270057">
    <property type="protein sequence ID" value="OZC06829.1"/>
    <property type="molecule type" value="Genomic_DNA"/>
</dbReference>
<gene>
    <name evidence="1" type="ORF">X798_06169</name>
</gene>
<evidence type="ECO:0000313" key="3">
    <source>
        <dbReference type="WBParaSite" id="OFLC_0000702101-mRNA-1"/>
    </source>
</evidence>
<dbReference type="Proteomes" id="UP000242913">
    <property type="component" value="Unassembled WGS sequence"/>
</dbReference>
<reference evidence="1 2" key="1">
    <citation type="submission" date="2015-12" db="EMBL/GenBank/DDBJ databases">
        <title>Draft genome of the nematode, Onchocerca flexuosa.</title>
        <authorList>
            <person name="Mitreva M."/>
        </authorList>
    </citation>
    <scope>NUCLEOTIDE SEQUENCE [LARGE SCALE GENOMIC DNA]</scope>
    <source>
        <strain evidence="1">Red Deer</strain>
    </source>
</reference>
<organism evidence="3">
    <name type="scientific">Onchocerca flexuosa</name>
    <dbReference type="NCBI Taxonomy" id="387005"/>
    <lineage>
        <taxon>Eukaryota</taxon>
        <taxon>Metazoa</taxon>
        <taxon>Ecdysozoa</taxon>
        <taxon>Nematoda</taxon>
        <taxon>Chromadorea</taxon>
        <taxon>Rhabditida</taxon>
        <taxon>Spirurina</taxon>
        <taxon>Spiruromorpha</taxon>
        <taxon>Filarioidea</taxon>
        <taxon>Onchocercidae</taxon>
        <taxon>Onchocerca</taxon>
    </lineage>
</organism>
<protein>
    <submittedName>
        <fullName evidence="3">Cytochrome P450</fullName>
    </submittedName>
</protein>
<dbReference type="STRING" id="387005.A0A183HHR0"/>